<dbReference type="GO" id="GO:0008270">
    <property type="term" value="F:zinc ion binding"/>
    <property type="evidence" value="ECO:0007669"/>
    <property type="project" value="UniProtKB-KW"/>
</dbReference>
<dbReference type="AlphaFoldDB" id="A0A316V876"/>
<evidence type="ECO:0000313" key="9">
    <source>
        <dbReference type="EMBL" id="PWN33680.1"/>
    </source>
</evidence>
<feature type="compositionally biased region" description="Low complexity" evidence="8">
    <location>
        <begin position="262"/>
        <end position="274"/>
    </location>
</feature>
<evidence type="ECO:0000256" key="1">
    <source>
        <dbReference type="ARBA" id="ARBA00004123"/>
    </source>
</evidence>
<comment type="subcellular location">
    <subcellularLocation>
        <location evidence="1">Nucleus</location>
    </subcellularLocation>
</comment>
<evidence type="ECO:0000256" key="7">
    <source>
        <dbReference type="ARBA" id="ARBA00023242"/>
    </source>
</evidence>
<keyword evidence="10" id="KW-1185">Reference proteome</keyword>
<dbReference type="EMBL" id="KZ819604">
    <property type="protein sequence ID" value="PWN33680.1"/>
    <property type="molecule type" value="Genomic_DNA"/>
</dbReference>
<dbReference type="GO" id="GO:0043488">
    <property type="term" value="P:regulation of mRNA stability"/>
    <property type="evidence" value="ECO:0007669"/>
    <property type="project" value="InterPro"/>
</dbReference>
<evidence type="ECO:0000256" key="2">
    <source>
        <dbReference type="ARBA" id="ARBA00008423"/>
    </source>
</evidence>
<evidence type="ECO:0000256" key="4">
    <source>
        <dbReference type="ARBA" id="ARBA00022737"/>
    </source>
</evidence>
<dbReference type="GO" id="GO:0008143">
    <property type="term" value="F:poly(A) binding"/>
    <property type="evidence" value="ECO:0007669"/>
    <property type="project" value="InterPro"/>
</dbReference>
<feature type="compositionally biased region" description="Basic and acidic residues" evidence="8">
    <location>
        <begin position="124"/>
        <end position="140"/>
    </location>
</feature>
<sequence length="444" mass="49080">MSSLDLSIDSPEAKQLQDIVQKEIARRGWSEGEEDAVMSEYVLVMVANKKTQQQIESELKDLLGEDQQNAEAGVESFVSWLWQEASKILGLNVEPQIQHEKNVVDMKFRSRRSASPENRASGSRYEDRRSATHNHDRQQSDRWQAGQDNKPTRELFPPKSDPNSEVGMAADRMDEGENDREGQRSLRIAGRGRGNKQNSMFKRSLEQAHRSNGAQGQSIFARAGVPNPRAEEFVPASAPQPITTQPSDPSQNLLFRIDPMMPNNAAAPASNGNNEDSNAPADFPTQPLDAALCRWGLKCTSPTCIYSHPSPSAVTLSRQTGEDPIVLRQEPCHYQKDCTRADCDFSHISPAVKFVLAKADRAASMAFGNATTTSQPKTTLDSALTSGSNDNDPSSIPCRYGSACYRQGCHFSHPANRTNHVSERLKQFANVEPENEMEVIIPTA</sequence>
<name>A0A316V876_9BASI</name>
<keyword evidence="5" id="KW-0863">Zinc-finger</keyword>
<keyword evidence="3" id="KW-0479">Metal-binding</keyword>
<feature type="region of interest" description="Disordered" evidence="8">
    <location>
        <begin position="104"/>
        <end position="199"/>
    </location>
</feature>
<dbReference type="GO" id="GO:0005634">
    <property type="term" value="C:nucleus"/>
    <property type="evidence" value="ECO:0007669"/>
    <property type="project" value="UniProtKB-SubCell"/>
</dbReference>
<dbReference type="OrthoDB" id="438553at2759"/>
<evidence type="ECO:0000313" key="10">
    <source>
        <dbReference type="Proteomes" id="UP000245771"/>
    </source>
</evidence>
<feature type="region of interest" description="Disordered" evidence="8">
    <location>
        <begin position="370"/>
        <end position="392"/>
    </location>
</feature>
<feature type="compositionally biased region" description="Basic and acidic residues" evidence="8">
    <location>
        <begin position="171"/>
        <end position="184"/>
    </location>
</feature>
<comment type="similarity">
    <text evidence="2">Belongs to the ZC3H14 family.</text>
</comment>
<evidence type="ECO:0000256" key="5">
    <source>
        <dbReference type="ARBA" id="ARBA00022771"/>
    </source>
</evidence>
<dbReference type="RefSeq" id="XP_025353982.1">
    <property type="nucleotide sequence ID" value="XM_025499107.1"/>
</dbReference>
<keyword evidence="6" id="KW-0862">Zinc</keyword>
<dbReference type="InterPro" id="IPR040366">
    <property type="entry name" value="Nab2/ZC3H14"/>
</dbReference>
<evidence type="ECO:0000256" key="8">
    <source>
        <dbReference type="SAM" id="MobiDB-lite"/>
    </source>
</evidence>
<dbReference type="PANTHER" id="PTHR14738:SF29">
    <property type="entry name" value="ZINC FINGER CCCH DOMAIN-CONTAINING PROTEIN 14"/>
    <property type="match status" value="1"/>
</dbReference>
<evidence type="ECO:0000256" key="3">
    <source>
        <dbReference type="ARBA" id="ARBA00022723"/>
    </source>
</evidence>
<dbReference type="Proteomes" id="UP000245771">
    <property type="component" value="Unassembled WGS sequence"/>
</dbReference>
<organism evidence="9 10">
    <name type="scientific">Meira miltonrushii</name>
    <dbReference type="NCBI Taxonomy" id="1280837"/>
    <lineage>
        <taxon>Eukaryota</taxon>
        <taxon>Fungi</taxon>
        <taxon>Dikarya</taxon>
        <taxon>Basidiomycota</taxon>
        <taxon>Ustilaginomycotina</taxon>
        <taxon>Exobasidiomycetes</taxon>
        <taxon>Exobasidiales</taxon>
        <taxon>Brachybasidiaceae</taxon>
        <taxon>Meira</taxon>
    </lineage>
</organism>
<dbReference type="Gene3D" id="4.10.1000.40">
    <property type="match status" value="1"/>
</dbReference>
<proteinExistence type="inferred from homology"/>
<evidence type="ECO:0000256" key="6">
    <source>
        <dbReference type="ARBA" id="ARBA00022833"/>
    </source>
</evidence>
<feature type="region of interest" description="Disordered" evidence="8">
    <location>
        <begin position="261"/>
        <end position="283"/>
    </location>
</feature>
<keyword evidence="7" id="KW-0539">Nucleus</keyword>
<dbReference type="STRING" id="1280837.A0A316V876"/>
<accession>A0A316V876</accession>
<evidence type="ECO:0008006" key="11">
    <source>
        <dbReference type="Google" id="ProtNLM"/>
    </source>
</evidence>
<gene>
    <name evidence="9" type="ORF">FA14DRAFT_161412</name>
</gene>
<dbReference type="PANTHER" id="PTHR14738">
    <property type="entry name" value="ZINC FINGER CCCH DOMAIN-CONTAINING PROTEIN 14"/>
    <property type="match status" value="1"/>
</dbReference>
<protein>
    <recommendedName>
        <fullName evidence="11">C3H1-type domain-containing protein</fullName>
    </recommendedName>
</protein>
<dbReference type="InParanoid" id="A0A316V876"/>
<dbReference type="GeneID" id="37020888"/>
<reference evidence="9 10" key="1">
    <citation type="journal article" date="2018" name="Mol. Biol. Evol.">
        <title>Broad Genomic Sampling Reveals a Smut Pathogenic Ancestry of the Fungal Clade Ustilaginomycotina.</title>
        <authorList>
            <person name="Kijpornyongpan T."/>
            <person name="Mondo S.J."/>
            <person name="Barry K."/>
            <person name="Sandor L."/>
            <person name="Lee J."/>
            <person name="Lipzen A."/>
            <person name="Pangilinan J."/>
            <person name="LaButti K."/>
            <person name="Hainaut M."/>
            <person name="Henrissat B."/>
            <person name="Grigoriev I.V."/>
            <person name="Spatafora J.W."/>
            <person name="Aime M.C."/>
        </authorList>
    </citation>
    <scope>NUCLEOTIDE SEQUENCE [LARGE SCALE GENOMIC DNA]</scope>
    <source>
        <strain evidence="9 10">MCA 3882</strain>
    </source>
</reference>
<dbReference type="Gene3D" id="1.10.340.40">
    <property type="entry name" value="Nuclear abundant poly(A) RNA-bind protein 2, N-terminal domain"/>
    <property type="match status" value="1"/>
</dbReference>
<dbReference type="InterPro" id="IPR043094">
    <property type="entry name" value="Nab2/ZC3H14_N_sf"/>
</dbReference>
<dbReference type="GO" id="GO:0005737">
    <property type="term" value="C:cytoplasm"/>
    <property type="evidence" value="ECO:0007669"/>
    <property type="project" value="TreeGrafter"/>
</dbReference>
<keyword evidence="4" id="KW-0677">Repeat</keyword>